<feature type="compositionally biased region" description="Basic residues" evidence="1">
    <location>
        <begin position="1"/>
        <end position="10"/>
    </location>
</feature>
<evidence type="ECO:0000256" key="2">
    <source>
        <dbReference type="SAM" id="Phobius"/>
    </source>
</evidence>
<feature type="transmembrane region" description="Helical" evidence="2">
    <location>
        <begin position="38"/>
        <end position="56"/>
    </location>
</feature>
<dbReference type="AlphaFoldDB" id="A0AA88HKS8"/>
<keyword evidence="2" id="KW-0812">Transmembrane</keyword>
<dbReference type="Proteomes" id="UP001187531">
    <property type="component" value="Unassembled WGS sequence"/>
</dbReference>
<protein>
    <submittedName>
        <fullName evidence="3">Uncharacterized protein</fullName>
    </submittedName>
</protein>
<evidence type="ECO:0000313" key="4">
    <source>
        <dbReference type="Proteomes" id="UP001187531"/>
    </source>
</evidence>
<proteinExistence type="predicted"/>
<dbReference type="EMBL" id="JAVRJZ010000015">
    <property type="protein sequence ID" value="KAK2712114.1"/>
    <property type="molecule type" value="Genomic_DNA"/>
</dbReference>
<name>A0AA88HKS8_ARTSF</name>
<comment type="caution">
    <text evidence="3">The sequence shown here is derived from an EMBL/GenBank/DDBJ whole genome shotgun (WGS) entry which is preliminary data.</text>
</comment>
<gene>
    <name evidence="3" type="ORF">QYM36_010967</name>
</gene>
<keyword evidence="2" id="KW-0472">Membrane</keyword>
<reference evidence="3" key="1">
    <citation type="submission" date="2023-07" db="EMBL/GenBank/DDBJ databases">
        <title>Chromosome-level genome assembly of Artemia franciscana.</title>
        <authorList>
            <person name="Jo E."/>
        </authorList>
    </citation>
    <scope>NUCLEOTIDE SEQUENCE</scope>
    <source>
        <tissue evidence="3">Whole body</tissue>
    </source>
</reference>
<sequence length="466" mass="52969">MGQKIRQRNATKKENLEKNSGVEKNGLQNVPKRGRASYFKFFFVTAGITLLLQQYGPDVVHRIFFRRNIVPARSDYYILRDIWTDEDIHNLIDYVKDLREFPTTASDLTSVSEHIGEAAPFDEKGQCPFLLVPNQNHSECILPSRIDVAQHFLKYGGRDCLKELYPSLSSRLQGFAGFIFDSLNSSVLDRLFKSQQYKDAATASCGGMTVFDPIQLGIIVLLPGQTVAMHYDVPWYWGATRFNIPQWLLIAMESSGLFENIRVRQSQGVAYLHKWLNHEKDGGGFYFYPKGTGGRAEIVPAEFNTGLVLDGSVLIHGVNTYQPKKLPPIINPSDKNSLVYAGDDFWQLKANDEIIALYKTSDLRISLVWRSRCFESQEMKQKWADYKDKIDVQDVLKVLKDDMKLKGISNVDYLPPLDLALKILDTYVVYPVEKCSIFPWNYCMLSKIVPTSVSGFINSLLTPICA</sequence>
<evidence type="ECO:0000313" key="3">
    <source>
        <dbReference type="EMBL" id="KAK2712114.1"/>
    </source>
</evidence>
<keyword evidence="2" id="KW-1133">Transmembrane helix</keyword>
<keyword evidence="4" id="KW-1185">Reference proteome</keyword>
<organism evidence="3 4">
    <name type="scientific">Artemia franciscana</name>
    <name type="common">Brine shrimp</name>
    <name type="synonym">Artemia sanfranciscana</name>
    <dbReference type="NCBI Taxonomy" id="6661"/>
    <lineage>
        <taxon>Eukaryota</taxon>
        <taxon>Metazoa</taxon>
        <taxon>Ecdysozoa</taxon>
        <taxon>Arthropoda</taxon>
        <taxon>Crustacea</taxon>
        <taxon>Branchiopoda</taxon>
        <taxon>Anostraca</taxon>
        <taxon>Artemiidae</taxon>
        <taxon>Artemia</taxon>
    </lineage>
</organism>
<feature type="region of interest" description="Disordered" evidence="1">
    <location>
        <begin position="1"/>
        <end position="28"/>
    </location>
</feature>
<feature type="compositionally biased region" description="Basic and acidic residues" evidence="1">
    <location>
        <begin position="11"/>
        <end position="21"/>
    </location>
</feature>
<accession>A0AA88HKS8</accession>
<evidence type="ECO:0000256" key="1">
    <source>
        <dbReference type="SAM" id="MobiDB-lite"/>
    </source>
</evidence>